<dbReference type="PANTHER" id="PTHR18929:SF240">
    <property type="entry name" value="PROTEIN DISULFIDE-ISOMERASE"/>
    <property type="match status" value="1"/>
</dbReference>
<proteinExistence type="inferred from homology"/>
<dbReference type="Proteomes" id="UP000054560">
    <property type="component" value="Unassembled WGS sequence"/>
</dbReference>
<dbReference type="GO" id="GO:0005783">
    <property type="term" value="C:endoplasmic reticulum"/>
    <property type="evidence" value="ECO:0007669"/>
    <property type="project" value="TreeGrafter"/>
</dbReference>
<name>A0A0L0FPR1_9EUKA</name>
<sequence>MNALIYPASRTHTSVTVIRLLLLHTYAPAFQDVRDNQQVFVLGIFDSDDSIAAQKYRDAGKKFQKPRFYYTTEQTVADEVGAIGTGGISIVKQYDDLRTPFEGRDKWSTKDLMDFIEASWAPTVIEYTDESAHAIFKSNLKTQCLLFASRKNLEGFQECFSRIANEHKDEILFISVAVDDTELGVGSIVDYYAIKGEDPTLRIVNGDSKQRYIPDVTLTCETMENFVVDYLNGEVQSECEKPPPGWDQQPVKVLNDANYYEVAHDKSTYSFVFFYALWDPKSKGFQGKWEILAEYFEGDEEIVLAKMDYSNSAIEDYPVRQFPTLVLFGKDTNAYYEYAGKRDLGHLKKWIAEVRKGAIEETTPVKPQGKKQPDTAETDPNPTEENNVRDEGQHTAQHAEL</sequence>
<evidence type="ECO:0000256" key="1">
    <source>
        <dbReference type="ARBA" id="ARBA00006347"/>
    </source>
</evidence>
<dbReference type="CDD" id="cd02961">
    <property type="entry name" value="PDI_a_family"/>
    <property type="match status" value="1"/>
</dbReference>
<protein>
    <recommendedName>
        <fullName evidence="3">Thioredoxin domain-containing protein</fullName>
    </recommendedName>
</protein>
<dbReference type="Pfam" id="PF00085">
    <property type="entry name" value="Thioredoxin"/>
    <property type="match status" value="1"/>
</dbReference>
<dbReference type="Gene3D" id="3.40.30.10">
    <property type="entry name" value="Glutaredoxin"/>
    <property type="match status" value="3"/>
</dbReference>
<reference evidence="4 5" key="1">
    <citation type="submission" date="2011-02" db="EMBL/GenBank/DDBJ databases">
        <title>The Genome Sequence of Sphaeroforma arctica JP610.</title>
        <authorList>
            <consortium name="The Broad Institute Genome Sequencing Platform"/>
            <person name="Russ C."/>
            <person name="Cuomo C."/>
            <person name="Young S.K."/>
            <person name="Zeng Q."/>
            <person name="Gargeya S."/>
            <person name="Alvarado L."/>
            <person name="Berlin A."/>
            <person name="Chapman S.B."/>
            <person name="Chen Z."/>
            <person name="Freedman E."/>
            <person name="Gellesch M."/>
            <person name="Goldberg J."/>
            <person name="Griggs A."/>
            <person name="Gujja S."/>
            <person name="Heilman E."/>
            <person name="Heiman D."/>
            <person name="Howarth C."/>
            <person name="Mehta T."/>
            <person name="Neiman D."/>
            <person name="Pearson M."/>
            <person name="Roberts A."/>
            <person name="Saif S."/>
            <person name="Shea T."/>
            <person name="Shenoy N."/>
            <person name="Sisk P."/>
            <person name="Stolte C."/>
            <person name="Sykes S."/>
            <person name="White J."/>
            <person name="Yandava C."/>
            <person name="Burger G."/>
            <person name="Gray M.W."/>
            <person name="Holland P.W.H."/>
            <person name="King N."/>
            <person name="Lang F.B.F."/>
            <person name="Roger A.J."/>
            <person name="Ruiz-Trillo I."/>
            <person name="Haas B."/>
            <person name="Nusbaum C."/>
            <person name="Birren B."/>
        </authorList>
    </citation>
    <scope>NUCLEOTIDE SEQUENCE [LARGE SCALE GENOMIC DNA]</scope>
    <source>
        <strain evidence="4 5">JP610</strain>
    </source>
</reference>
<feature type="region of interest" description="Disordered" evidence="2">
    <location>
        <begin position="361"/>
        <end position="401"/>
    </location>
</feature>
<dbReference type="STRING" id="667725.A0A0L0FPR1"/>
<dbReference type="GO" id="GO:0003756">
    <property type="term" value="F:protein disulfide isomerase activity"/>
    <property type="evidence" value="ECO:0007669"/>
    <property type="project" value="TreeGrafter"/>
</dbReference>
<dbReference type="GO" id="GO:0006457">
    <property type="term" value="P:protein folding"/>
    <property type="evidence" value="ECO:0007669"/>
    <property type="project" value="TreeGrafter"/>
</dbReference>
<gene>
    <name evidence="4" type="ORF">SARC_09585</name>
</gene>
<dbReference type="InterPro" id="IPR013766">
    <property type="entry name" value="Thioredoxin_domain"/>
</dbReference>
<comment type="similarity">
    <text evidence="1">Belongs to the protein disulfide isomerase family.</text>
</comment>
<organism evidence="4 5">
    <name type="scientific">Sphaeroforma arctica JP610</name>
    <dbReference type="NCBI Taxonomy" id="667725"/>
    <lineage>
        <taxon>Eukaryota</taxon>
        <taxon>Ichthyosporea</taxon>
        <taxon>Ichthyophonida</taxon>
        <taxon>Sphaeroforma</taxon>
    </lineage>
</organism>
<dbReference type="AlphaFoldDB" id="A0A0L0FPR1"/>
<accession>A0A0L0FPR1</accession>
<dbReference type="CDD" id="cd02981">
    <property type="entry name" value="PDI_b_family"/>
    <property type="match status" value="1"/>
</dbReference>
<dbReference type="PROSITE" id="PS51352">
    <property type="entry name" value="THIOREDOXIN_2"/>
    <property type="match status" value="1"/>
</dbReference>
<dbReference type="GO" id="GO:0034976">
    <property type="term" value="P:response to endoplasmic reticulum stress"/>
    <property type="evidence" value="ECO:0007669"/>
    <property type="project" value="TreeGrafter"/>
</dbReference>
<dbReference type="eggNOG" id="KOG0190">
    <property type="taxonomic scope" value="Eukaryota"/>
</dbReference>
<dbReference type="GeneID" id="25910089"/>
<dbReference type="OrthoDB" id="72053at2759"/>
<evidence type="ECO:0000256" key="2">
    <source>
        <dbReference type="SAM" id="MobiDB-lite"/>
    </source>
</evidence>
<dbReference type="EMBL" id="KQ242589">
    <property type="protein sequence ID" value="KNC77963.1"/>
    <property type="molecule type" value="Genomic_DNA"/>
</dbReference>
<evidence type="ECO:0000313" key="5">
    <source>
        <dbReference type="Proteomes" id="UP000054560"/>
    </source>
</evidence>
<keyword evidence="5" id="KW-1185">Reference proteome</keyword>
<dbReference type="InterPro" id="IPR036249">
    <property type="entry name" value="Thioredoxin-like_sf"/>
</dbReference>
<feature type="domain" description="Thioredoxin" evidence="3">
    <location>
        <begin position="217"/>
        <end position="356"/>
    </location>
</feature>
<dbReference type="Pfam" id="PF13848">
    <property type="entry name" value="Thioredoxin_6"/>
    <property type="match status" value="1"/>
</dbReference>
<feature type="compositionally biased region" description="Basic and acidic residues" evidence="2">
    <location>
        <begin position="386"/>
        <end position="401"/>
    </location>
</feature>
<evidence type="ECO:0000313" key="4">
    <source>
        <dbReference type="EMBL" id="KNC77963.1"/>
    </source>
</evidence>
<dbReference type="SUPFAM" id="SSF52833">
    <property type="entry name" value="Thioredoxin-like"/>
    <property type="match status" value="3"/>
</dbReference>
<dbReference type="PANTHER" id="PTHR18929">
    <property type="entry name" value="PROTEIN DISULFIDE ISOMERASE"/>
    <property type="match status" value="1"/>
</dbReference>
<dbReference type="RefSeq" id="XP_014151865.1">
    <property type="nucleotide sequence ID" value="XM_014296390.1"/>
</dbReference>
<evidence type="ECO:0000259" key="3">
    <source>
        <dbReference type="PROSITE" id="PS51352"/>
    </source>
</evidence>